<keyword evidence="3 6" id="KW-0812">Transmembrane</keyword>
<dbReference type="AlphaFoldDB" id="A0A6S6SGA2"/>
<evidence type="ECO:0000256" key="2">
    <source>
        <dbReference type="ARBA" id="ARBA00022448"/>
    </source>
</evidence>
<feature type="transmembrane region" description="Helical" evidence="6">
    <location>
        <begin position="494"/>
        <end position="516"/>
    </location>
</feature>
<dbReference type="Gene3D" id="1.20.1250.20">
    <property type="entry name" value="MFS general substrate transporter like domains"/>
    <property type="match status" value="2"/>
</dbReference>
<feature type="transmembrane region" description="Helical" evidence="6">
    <location>
        <begin position="122"/>
        <end position="141"/>
    </location>
</feature>
<dbReference type="InterPro" id="IPR036259">
    <property type="entry name" value="MFS_trans_sf"/>
</dbReference>
<keyword evidence="5 6" id="KW-0472">Membrane</keyword>
<evidence type="ECO:0000256" key="5">
    <source>
        <dbReference type="ARBA" id="ARBA00023136"/>
    </source>
</evidence>
<feature type="transmembrane region" description="Helical" evidence="6">
    <location>
        <begin position="364"/>
        <end position="382"/>
    </location>
</feature>
<feature type="transmembrane region" description="Helical" evidence="6">
    <location>
        <begin position="402"/>
        <end position="427"/>
    </location>
</feature>
<evidence type="ECO:0000313" key="8">
    <source>
        <dbReference type="EMBL" id="CAA6804004.1"/>
    </source>
</evidence>
<evidence type="ECO:0000256" key="4">
    <source>
        <dbReference type="ARBA" id="ARBA00022989"/>
    </source>
</evidence>
<feature type="transmembrane region" description="Helical" evidence="6">
    <location>
        <begin position="550"/>
        <end position="574"/>
    </location>
</feature>
<feature type="transmembrane region" description="Helical" evidence="6">
    <location>
        <begin position="20"/>
        <end position="45"/>
    </location>
</feature>
<dbReference type="GO" id="GO:0008521">
    <property type="term" value="F:acetyl-CoA transmembrane transporter activity"/>
    <property type="evidence" value="ECO:0007669"/>
    <property type="project" value="InterPro"/>
</dbReference>
<evidence type="ECO:0000256" key="3">
    <source>
        <dbReference type="ARBA" id="ARBA00022692"/>
    </source>
</evidence>
<keyword evidence="2" id="KW-0813">Transport</keyword>
<dbReference type="PANTHER" id="PTHR12778">
    <property type="entry name" value="SOLUTE CARRIER FAMILY 33 ACETYL-COA TRANSPORTER -RELATED"/>
    <property type="match status" value="1"/>
</dbReference>
<dbReference type="EMBL" id="CACVAY010000018">
    <property type="protein sequence ID" value="CAA6804004.1"/>
    <property type="molecule type" value="Genomic_DNA"/>
</dbReference>
<feature type="transmembrane region" description="Helical" evidence="6">
    <location>
        <begin position="195"/>
        <end position="216"/>
    </location>
</feature>
<evidence type="ECO:0000256" key="1">
    <source>
        <dbReference type="ARBA" id="ARBA00004141"/>
    </source>
</evidence>
<feature type="transmembrane region" description="Helical" evidence="6">
    <location>
        <begin position="228"/>
        <end position="245"/>
    </location>
</feature>
<feature type="transmembrane region" description="Helical" evidence="6">
    <location>
        <begin position="162"/>
        <end position="183"/>
    </location>
</feature>
<feature type="transmembrane region" description="Helical" evidence="6">
    <location>
        <begin position="523"/>
        <end position="544"/>
    </location>
</feature>
<accession>A0A6S6SGA2</accession>
<dbReference type="InterPro" id="IPR020846">
    <property type="entry name" value="MFS_dom"/>
</dbReference>
<gene>
    <name evidence="8" type="ORF">HELGO_WM30877</name>
</gene>
<comment type="subcellular location">
    <subcellularLocation>
        <location evidence="1">Membrane</location>
        <topology evidence="1">Multi-pass membrane protein</topology>
    </subcellularLocation>
</comment>
<feature type="transmembrane region" description="Helical" evidence="6">
    <location>
        <begin position="586"/>
        <end position="604"/>
    </location>
</feature>
<evidence type="ECO:0000256" key="6">
    <source>
        <dbReference type="SAM" id="Phobius"/>
    </source>
</evidence>
<dbReference type="PROSITE" id="PS50850">
    <property type="entry name" value="MFS"/>
    <property type="match status" value="1"/>
</dbReference>
<dbReference type="SUPFAM" id="SSF103473">
    <property type="entry name" value="MFS general substrate transporter"/>
    <property type="match status" value="2"/>
</dbReference>
<feature type="transmembrane region" description="Helical" evidence="6">
    <location>
        <begin position="616"/>
        <end position="634"/>
    </location>
</feature>
<feature type="transmembrane region" description="Helical" evidence="6">
    <location>
        <begin position="257"/>
        <end position="277"/>
    </location>
</feature>
<protein>
    <submittedName>
        <fullName evidence="8">AmpG permease</fullName>
    </submittedName>
</protein>
<organism evidence="8">
    <name type="scientific">uncultured Thiotrichaceae bacterium</name>
    <dbReference type="NCBI Taxonomy" id="298394"/>
    <lineage>
        <taxon>Bacteria</taxon>
        <taxon>Pseudomonadati</taxon>
        <taxon>Pseudomonadota</taxon>
        <taxon>Gammaproteobacteria</taxon>
        <taxon>Thiotrichales</taxon>
        <taxon>Thiotrichaceae</taxon>
        <taxon>environmental samples</taxon>
    </lineage>
</organism>
<dbReference type="InterPro" id="IPR004752">
    <property type="entry name" value="AmpG_permease/AT-1"/>
</dbReference>
<evidence type="ECO:0000259" key="7">
    <source>
        <dbReference type="PROSITE" id="PS50850"/>
    </source>
</evidence>
<feature type="domain" description="Major facilitator superfamily (MFS) profile" evidence="7">
    <location>
        <begin position="454"/>
        <end position="638"/>
    </location>
</feature>
<proteinExistence type="predicted"/>
<dbReference type="GO" id="GO:0035348">
    <property type="term" value="P:acetyl-CoA transmembrane transport"/>
    <property type="evidence" value="ECO:0007669"/>
    <property type="project" value="InterPro"/>
</dbReference>
<feature type="transmembrane region" description="Helical" evidence="6">
    <location>
        <begin position="456"/>
        <end position="482"/>
    </location>
</feature>
<dbReference type="GO" id="GO:0016020">
    <property type="term" value="C:membrane"/>
    <property type="evidence" value="ECO:0007669"/>
    <property type="project" value="UniProtKB-SubCell"/>
</dbReference>
<keyword evidence="4 6" id="KW-1133">Transmembrane helix</keyword>
<name>A0A6S6SGA2_9GAMM</name>
<reference evidence="8" key="1">
    <citation type="submission" date="2020-01" db="EMBL/GenBank/DDBJ databases">
        <authorList>
            <person name="Meier V. D."/>
            <person name="Meier V D."/>
        </authorList>
    </citation>
    <scope>NUCLEOTIDE SEQUENCE</scope>
    <source>
        <strain evidence="8">HLG_WM_MAG_07</strain>
    </source>
</reference>
<feature type="transmembrane region" description="Helical" evidence="6">
    <location>
        <begin position="297"/>
        <end position="315"/>
    </location>
</feature>
<dbReference type="PANTHER" id="PTHR12778:SF10">
    <property type="entry name" value="MAJOR FACILITATOR SUPERFAMILY DOMAIN-CONTAINING PROTEIN 3"/>
    <property type="match status" value="1"/>
</dbReference>
<feature type="transmembrane region" description="Helical" evidence="6">
    <location>
        <begin position="321"/>
        <end position="338"/>
    </location>
</feature>
<dbReference type="Pfam" id="PF13000">
    <property type="entry name" value="Acatn"/>
    <property type="match status" value="1"/>
</dbReference>
<dbReference type="InterPro" id="IPR024371">
    <property type="entry name" value="AcetylCoA_trans_1-like"/>
</dbReference>
<feature type="transmembrane region" description="Helical" evidence="6">
    <location>
        <begin position="57"/>
        <end position="80"/>
    </location>
</feature>
<feature type="transmembrane region" description="Helical" evidence="6">
    <location>
        <begin position="92"/>
        <end position="110"/>
    </location>
</feature>
<sequence length="638" mass="70567">MSNTLQQWQRAGAAFIHPRVLAMLFLGFSAGIPILLIFSSLSLWLREAGLDRSTVTFFSWAALGYSFKFVWAPLIDHLPLPLLTRWLGRRRAWLLVAQLAIIAAILWMAVTDPVTQGKQLEYLAMAAVLLGFSSATQDIVIDAYRIEAADEDSQPMMSSTYVAGYRIGMLVAGAGALFLASYWGSDKGSYNFTAWSYTYMTMAAVMLIGIATTFVIPEPGRFQSMRNILTGDYALTLIALLFAGNELANSLADGNNIYQQSFVWFVRTLLITSVLLLLRHQRKADNQSLIQYQQVKLGYFAMTIVIAYWLINFLFDAQQTLIWVALLLLTAFIIGSIIRRETHLKQEPFTENTHAFTAIDYGRFLLLFALTVCVFVGTYLLTQGFIGDIKETAQTAIGNKPLAGLLIEGIRLFIAIGLAISSAIAMVKLGIANRTMVQQTYIAPVKDFFLRYGKNLALLLLLLVGFYRISDIVLGVISNVFYQDLGFTKPEIASIVKTFGLIMTILGGFLGGILATRYGIFRILFLGALLSAFTNLLFMVLANLGHNLPMLYLVISADNLSAGLASAAFIAFLSTLTNIKFTAIQYAIFSSVMLLLPKAIGGYSGSMVDSMGYGPFFFITFLMGIPVLILIWLLRKKI</sequence>